<dbReference type="InterPro" id="IPR007145">
    <property type="entry name" value="MAP65_Ase1_PRC1"/>
</dbReference>
<accession>A0A8T0MYL7</accession>
<keyword evidence="4" id="KW-0963">Cytoplasm</keyword>
<dbReference type="GO" id="GO:0005819">
    <property type="term" value="C:spindle"/>
    <property type="evidence" value="ECO:0007669"/>
    <property type="project" value="TreeGrafter"/>
</dbReference>
<dbReference type="GO" id="GO:0005737">
    <property type="term" value="C:cytoplasm"/>
    <property type="evidence" value="ECO:0007669"/>
    <property type="project" value="UniProtKB-SubCell"/>
</dbReference>
<dbReference type="EMBL" id="CM029054">
    <property type="protein sequence ID" value="KAG2542240.1"/>
    <property type="molecule type" value="Genomic_DNA"/>
</dbReference>
<feature type="compositionally biased region" description="Polar residues" evidence="9">
    <location>
        <begin position="511"/>
        <end position="527"/>
    </location>
</feature>
<gene>
    <name evidence="10" type="ORF">PVAP13_9NG846900</name>
</gene>
<feature type="coiled-coil region" evidence="8">
    <location>
        <begin position="53"/>
        <end position="87"/>
    </location>
</feature>
<dbReference type="GO" id="GO:0008017">
    <property type="term" value="F:microtubule binding"/>
    <property type="evidence" value="ECO:0007669"/>
    <property type="project" value="InterPro"/>
</dbReference>
<feature type="coiled-coil region" evidence="8">
    <location>
        <begin position="115"/>
        <end position="189"/>
    </location>
</feature>
<dbReference type="GO" id="GO:0005634">
    <property type="term" value="C:nucleus"/>
    <property type="evidence" value="ECO:0007669"/>
    <property type="project" value="UniProtKB-SubCell"/>
</dbReference>
<feature type="region of interest" description="Disordered" evidence="9">
    <location>
        <begin position="507"/>
        <end position="533"/>
    </location>
</feature>
<evidence type="ECO:0000313" key="11">
    <source>
        <dbReference type="Proteomes" id="UP000823388"/>
    </source>
</evidence>
<evidence type="ECO:0000256" key="8">
    <source>
        <dbReference type="SAM" id="Coils"/>
    </source>
</evidence>
<dbReference type="AlphaFoldDB" id="A0A8T0MYL7"/>
<dbReference type="Gene3D" id="1.20.58.1520">
    <property type="match status" value="1"/>
</dbReference>
<evidence type="ECO:0008006" key="12">
    <source>
        <dbReference type="Google" id="ProtNLM"/>
    </source>
</evidence>
<keyword evidence="11" id="KW-1185">Reference proteome</keyword>
<evidence type="ECO:0000256" key="2">
    <source>
        <dbReference type="ARBA" id="ARBA00004496"/>
    </source>
</evidence>
<dbReference type="GO" id="GO:0000226">
    <property type="term" value="P:microtubule cytoskeleton organization"/>
    <property type="evidence" value="ECO:0007669"/>
    <property type="project" value="InterPro"/>
</dbReference>
<dbReference type="PANTHER" id="PTHR19321:SF25">
    <property type="entry name" value="ASSOCIATED PROTEIN FAMILY PROTEIN, PUTATIVE, EXPRESSED-RELATED"/>
    <property type="match status" value="1"/>
</dbReference>
<evidence type="ECO:0000256" key="9">
    <source>
        <dbReference type="SAM" id="MobiDB-lite"/>
    </source>
</evidence>
<proteinExistence type="inferred from homology"/>
<dbReference type="Proteomes" id="UP000823388">
    <property type="component" value="Chromosome 9N"/>
</dbReference>
<dbReference type="Pfam" id="PF03999">
    <property type="entry name" value="MAP65_ASE1"/>
    <property type="match status" value="1"/>
</dbReference>
<name>A0A8T0MYL7_PANVG</name>
<comment type="similarity">
    <text evidence="3">Belongs to the MAP65/ASE1 family.</text>
</comment>
<reference evidence="10" key="1">
    <citation type="submission" date="2020-05" db="EMBL/GenBank/DDBJ databases">
        <title>WGS assembly of Panicum virgatum.</title>
        <authorList>
            <person name="Lovell J.T."/>
            <person name="Jenkins J."/>
            <person name="Shu S."/>
            <person name="Juenger T.E."/>
            <person name="Schmutz J."/>
        </authorList>
    </citation>
    <scope>NUCLEOTIDE SEQUENCE</scope>
    <source>
        <strain evidence="10">AP13</strain>
    </source>
</reference>
<evidence type="ECO:0000256" key="3">
    <source>
        <dbReference type="ARBA" id="ARBA00006187"/>
    </source>
</evidence>
<dbReference type="GO" id="GO:0005874">
    <property type="term" value="C:microtubule"/>
    <property type="evidence" value="ECO:0007669"/>
    <property type="project" value="UniProtKB-KW"/>
</dbReference>
<keyword evidence="7" id="KW-0539">Nucleus</keyword>
<keyword evidence="8" id="KW-0175">Coiled coil</keyword>
<sequence length="603" mass="68800">MAGYGLDKAVRASVSFDTPCGALLLELEQIWTEIGEREQDKDRMFLELEKECMRVYRQKVDSASAERAQLRQSLMAKEAELKALVASIGENTTRFKVDEKHTSLKDKLTAVTPLLEELRAKKEERIKQISNVQSQIEKIKAQISDHGSQNYDGCVKQLSDDHDLSTRRISDLQMQLRNLQKEKSDRLQKVFIYVDEVHGLCAVLGMDFAETVKEVHPSLHGTNSENSTNISDSTLEGLTQTILKLKAEKKTRLMKLQEIVEKLHKLWNLMESAEQERRQFAKVAAVLGSSEEEITSPGILSLKAIQETEEEVERLTKQKASRMKELVLKKRLELEDVCRNAHMEPDMNTAPEKIIALIDSDPCELLCSIEVQIAKANEESLTRKDIMERVDKWLSACDEETWLEEYNQDDNRYSAGRGAHLNLKRAEKARILVQKIPSMIDNLIAKTFAWEDETNVPFLYDGVRLVAILEEQKLRRAQREEDKRRSRDQKKLQSLLLKEKELIFGSKPSPRKTNSFNRRMSNHHSNGNGTGFMTPVPRRVSAGSATPELLTPRSYSGRYNNYFKENRRLTAAPLNFSAVSKEDSMSSFASISGSEPDSPLYLH</sequence>
<dbReference type="PANTHER" id="PTHR19321">
    <property type="entry name" value="PROTEIN REGULATOR OF CYTOKINESIS 1 PRC1-RELATED"/>
    <property type="match status" value="1"/>
</dbReference>
<keyword evidence="6" id="KW-0493">Microtubule</keyword>
<protein>
    <recommendedName>
        <fullName evidence="12">65-kDa microtubule-associated protein 6</fullName>
    </recommendedName>
</protein>
<evidence type="ECO:0000256" key="6">
    <source>
        <dbReference type="ARBA" id="ARBA00022701"/>
    </source>
</evidence>
<dbReference type="FunFam" id="1.20.58.1520:FF:000002">
    <property type="entry name" value="65-kDa microtubule-associated protein 6"/>
    <property type="match status" value="1"/>
</dbReference>
<evidence type="ECO:0000313" key="10">
    <source>
        <dbReference type="EMBL" id="KAG2542240.1"/>
    </source>
</evidence>
<comment type="caution">
    <text evidence="10">The sequence shown here is derived from an EMBL/GenBank/DDBJ whole genome shotgun (WGS) entry which is preliminary data.</text>
</comment>
<comment type="subcellular location">
    <subcellularLocation>
        <location evidence="2">Cytoplasm</location>
    </subcellularLocation>
    <subcellularLocation>
        <location evidence="1">Nucleus</location>
    </subcellularLocation>
</comment>
<evidence type="ECO:0000256" key="1">
    <source>
        <dbReference type="ARBA" id="ARBA00004123"/>
    </source>
</evidence>
<evidence type="ECO:0000256" key="5">
    <source>
        <dbReference type="ARBA" id="ARBA00022553"/>
    </source>
</evidence>
<keyword evidence="5" id="KW-0597">Phosphoprotein</keyword>
<organism evidence="10 11">
    <name type="scientific">Panicum virgatum</name>
    <name type="common">Blackwell switchgrass</name>
    <dbReference type="NCBI Taxonomy" id="38727"/>
    <lineage>
        <taxon>Eukaryota</taxon>
        <taxon>Viridiplantae</taxon>
        <taxon>Streptophyta</taxon>
        <taxon>Embryophyta</taxon>
        <taxon>Tracheophyta</taxon>
        <taxon>Spermatophyta</taxon>
        <taxon>Magnoliopsida</taxon>
        <taxon>Liliopsida</taxon>
        <taxon>Poales</taxon>
        <taxon>Poaceae</taxon>
        <taxon>PACMAD clade</taxon>
        <taxon>Panicoideae</taxon>
        <taxon>Panicodae</taxon>
        <taxon>Paniceae</taxon>
        <taxon>Panicinae</taxon>
        <taxon>Panicum</taxon>
        <taxon>Panicum sect. Hiantes</taxon>
    </lineage>
</organism>
<evidence type="ECO:0000256" key="7">
    <source>
        <dbReference type="ARBA" id="ARBA00023242"/>
    </source>
</evidence>
<evidence type="ECO:0000256" key="4">
    <source>
        <dbReference type="ARBA" id="ARBA00022490"/>
    </source>
</evidence>